<dbReference type="SUPFAM" id="SSF50370">
    <property type="entry name" value="Ricin B-like lectins"/>
    <property type="match status" value="1"/>
</dbReference>
<evidence type="ECO:0000256" key="2">
    <source>
        <dbReference type="ARBA" id="ARBA00022801"/>
    </source>
</evidence>
<keyword evidence="9" id="KW-0732">Signal</keyword>
<dbReference type="GO" id="GO:0009986">
    <property type="term" value="C:cell surface"/>
    <property type="evidence" value="ECO:0007669"/>
    <property type="project" value="TreeGrafter"/>
</dbReference>
<name>A0A3N4YNM0_9MICO</name>
<evidence type="ECO:0000256" key="1">
    <source>
        <dbReference type="ARBA" id="ARBA00005641"/>
    </source>
</evidence>
<dbReference type="EMBL" id="RKQZ01000001">
    <property type="protein sequence ID" value="RPF20954.1"/>
    <property type="molecule type" value="Genomic_DNA"/>
</dbReference>
<protein>
    <submittedName>
        <fullName evidence="11">Endoglucanase</fullName>
    </submittedName>
</protein>
<dbReference type="InterPro" id="IPR050386">
    <property type="entry name" value="Glycosyl_hydrolase_5"/>
</dbReference>
<dbReference type="PANTHER" id="PTHR31297">
    <property type="entry name" value="GLUCAN ENDO-1,6-BETA-GLUCOSIDASE B"/>
    <property type="match status" value="1"/>
</dbReference>
<comment type="caution">
    <text evidence="11">The sequence shown here is derived from an EMBL/GenBank/DDBJ whole genome shotgun (WGS) entry which is preliminary data.</text>
</comment>
<gene>
    <name evidence="11" type="ORF">EDD34_1562</name>
</gene>
<evidence type="ECO:0000256" key="7">
    <source>
        <dbReference type="RuleBase" id="RU361153"/>
    </source>
</evidence>
<feature type="domain" description="Ricin B lectin" evidence="10">
    <location>
        <begin position="429"/>
        <end position="556"/>
    </location>
</feature>
<dbReference type="Proteomes" id="UP000280501">
    <property type="component" value="Unassembled WGS sequence"/>
</dbReference>
<dbReference type="Pfam" id="PF00652">
    <property type="entry name" value="Ricin_B_lectin"/>
    <property type="match status" value="1"/>
</dbReference>
<keyword evidence="3" id="KW-0136">Cellulose degradation</keyword>
<dbReference type="InterPro" id="IPR035992">
    <property type="entry name" value="Ricin_B-like_lectins"/>
</dbReference>
<evidence type="ECO:0000256" key="9">
    <source>
        <dbReference type="SAM" id="SignalP"/>
    </source>
</evidence>
<evidence type="ECO:0000256" key="4">
    <source>
        <dbReference type="ARBA" id="ARBA00023277"/>
    </source>
</evidence>
<evidence type="ECO:0000313" key="11">
    <source>
        <dbReference type="EMBL" id="RPF20954.1"/>
    </source>
</evidence>
<feature type="compositionally biased region" description="Polar residues" evidence="8">
    <location>
        <begin position="31"/>
        <end position="42"/>
    </location>
</feature>
<organism evidence="11 12">
    <name type="scientific">Myceligenerans xiligouense</name>
    <dbReference type="NCBI Taxonomy" id="253184"/>
    <lineage>
        <taxon>Bacteria</taxon>
        <taxon>Bacillati</taxon>
        <taxon>Actinomycetota</taxon>
        <taxon>Actinomycetes</taxon>
        <taxon>Micrococcales</taxon>
        <taxon>Promicromonosporaceae</taxon>
        <taxon>Myceligenerans</taxon>
    </lineage>
</organism>
<evidence type="ECO:0000256" key="8">
    <source>
        <dbReference type="SAM" id="MobiDB-lite"/>
    </source>
</evidence>
<accession>A0A3N4YNM0</accession>
<keyword evidence="5 7" id="KW-0326">Glycosidase</keyword>
<sequence length="556" mass="60133">MTVKRPPWKKLAAVAAGLALSVSLAAPAGAQTTPERSPSRTAALTGGTPRAAADTVNQLDASQVVADMGAGWNLGNSLEATVGGYPSETAWNNPTVTQALIDSVRAAGFRTIRIPVSYLNHIGPGPDHTIDSAWLNRVQEVVDYAHSRGMYVVINMHGDGYKTVDGSWLICDAPDQTAIKAKYQKAWQQIATTFRDYDERLILESMNEEFDGQYGEPTQPCYANINSYNQIFVDTVRQTGGNNDSRWLLVPGWNTNIDYTTGDYGFEIPTDSHRSPSVPGDEQRIMISVHYYSPWDFAGEENGNITQWGPGATDPARTSTWGQEDYLDEQLRKTYDAFVTRGYPVVVGEYGSIDKSSHDPANGRYREDLAHTLVATAKEYGAATIYWDNGVNGQYGFGLFDRTSYEVTKPGIVDAIMSALGDDDPGQPSGSGEIVGAASNRCLDIPNSSTANGTQARLWDCSQSSGQLFAHTSAGELRVNGKCLDAEGWGSAAGTRVVIWDCSGGDNQRWDVNSSGTITNVHNGLCLDANGAGTANGTQIILWTCHGGVNQRWTLR</sequence>
<dbReference type="SUPFAM" id="SSF51445">
    <property type="entry name" value="(Trans)glycosidases"/>
    <property type="match status" value="1"/>
</dbReference>
<evidence type="ECO:0000259" key="10">
    <source>
        <dbReference type="SMART" id="SM00458"/>
    </source>
</evidence>
<dbReference type="InterPro" id="IPR000772">
    <property type="entry name" value="Ricin_B_lectin"/>
</dbReference>
<proteinExistence type="inferred from homology"/>
<evidence type="ECO:0000256" key="5">
    <source>
        <dbReference type="ARBA" id="ARBA00023295"/>
    </source>
</evidence>
<reference evidence="11 12" key="1">
    <citation type="submission" date="2018-11" db="EMBL/GenBank/DDBJ databases">
        <title>Sequencing the genomes of 1000 actinobacteria strains.</title>
        <authorList>
            <person name="Klenk H.-P."/>
        </authorList>
    </citation>
    <scope>NUCLEOTIDE SEQUENCE [LARGE SCALE GENOMIC DNA]</scope>
    <source>
        <strain evidence="11 12">DSM 15700</strain>
    </source>
</reference>
<keyword evidence="12" id="KW-1185">Reference proteome</keyword>
<keyword evidence="4" id="KW-0119">Carbohydrate metabolism</keyword>
<feature type="signal peptide" evidence="9">
    <location>
        <begin position="1"/>
        <end position="25"/>
    </location>
</feature>
<feature type="chain" id="PRO_5039629616" evidence="9">
    <location>
        <begin position="26"/>
        <end position="556"/>
    </location>
</feature>
<dbReference type="Pfam" id="PF00150">
    <property type="entry name" value="Cellulase"/>
    <property type="match status" value="1"/>
</dbReference>
<dbReference type="PROSITE" id="PS50231">
    <property type="entry name" value="RICIN_B_LECTIN"/>
    <property type="match status" value="1"/>
</dbReference>
<dbReference type="CDD" id="cd23418">
    <property type="entry name" value="beta-trefoil_Ricin_XLN-like"/>
    <property type="match status" value="1"/>
</dbReference>
<dbReference type="GO" id="GO:0008422">
    <property type="term" value="F:beta-glucosidase activity"/>
    <property type="evidence" value="ECO:0007669"/>
    <property type="project" value="TreeGrafter"/>
</dbReference>
<dbReference type="InterPro" id="IPR017853">
    <property type="entry name" value="GH"/>
</dbReference>
<dbReference type="GO" id="GO:0030245">
    <property type="term" value="P:cellulose catabolic process"/>
    <property type="evidence" value="ECO:0007669"/>
    <property type="project" value="UniProtKB-KW"/>
</dbReference>
<feature type="region of interest" description="Disordered" evidence="8">
    <location>
        <begin position="28"/>
        <end position="51"/>
    </location>
</feature>
<evidence type="ECO:0000256" key="6">
    <source>
        <dbReference type="ARBA" id="ARBA00023326"/>
    </source>
</evidence>
<keyword evidence="2 7" id="KW-0378">Hydrolase</keyword>
<keyword evidence="6" id="KW-0624">Polysaccharide degradation</keyword>
<evidence type="ECO:0000256" key="3">
    <source>
        <dbReference type="ARBA" id="ARBA00023001"/>
    </source>
</evidence>
<dbReference type="SMART" id="SM00458">
    <property type="entry name" value="RICIN"/>
    <property type="match status" value="1"/>
</dbReference>
<dbReference type="Gene3D" id="2.80.10.50">
    <property type="match status" value="2"/>
</dbReference>
<evidence type="ECO:0000313" key="12">
    <source>
        <dbReference type="Proteomes" id="UP000280501"/>
    </source>
</evidence>
<dbReference type="InterPro" id="IPR001547">
    <property type="entry name" value="Glyco_hydro_5"/>
</dbReference>
<dbReference type="PANTHER" id="PTHR31297:SF41">
    <property type="entry name" value="ENDOGLUCANASE, PUTATIVE (AFU_ORTHOLOGUE AFUA_5G01830)-RELATED"/>
    <property type="match status" value="1"/>
</dbReference>
<dbReference type="GO" id="GO:0005576">
    <property type="term" value="C:extracellular region"/>
    <property type="evidence" value="ECO:0007669"/>
    <property type="project" value="TreeGrafter"/>
</dbReference>
<comment type="similarity">
    <text evidence="1 7">Belongs to the glycosyl hydrolase 5 (cellulase A) family.</text>
</comment>
<dbReference type="AlphaFoldDB" id="A0A3N4YNM0"/>
<dbReference type="Gene3D" id="3.20.20.80">
    <property type="entry name" value="Glycosidases"/>
    <property type="match status" value="1"/>
</dbReference>